<feature type="compositionally biased region" description="Low complexity" evidence="6">
    <location>
        <begin position="51"/>
        <end position="68"/>
    </location>
</feature>
<evidence type="ECO:0000256" key="3">
    <source>
        <dbReference type="ARBA" id="ARBA00022692"/>
    </source>
</evidence>
<keyword evidence="4" id="KW-1133">Transmembrane helix</keyword>
<dbReference type="EMBL" id="JARJCN010000038">
    <property type="protein sequence ID" value="KAJ7084477.1"/>
    <property type="molecule type" value="Genomic_DNA"/>
</dbReference>
<feature type="domain" description="Cation efflux protein transmembrane" evidence="7">
    <location>
        <begin position="98"/>
        <end position="319"/>
    </location>
</feature>
<dbReference type="GO" id="GO:0008324">
    <property type="term" value="F:monoatomic cation transmembrane transporter activity"/>
    <property type="evidence" value="ECO:0007669"/>
    <property type="project" value="InterPro"/>
</dbReference>
<evidence type="ECO:0000256" key="2">
    <source>
        <dbReference type="ARBA" id="ARBA00022448"/>
    </source>
</evidence>
<evidence type="ECO:0000313" key="8">
    <source>
        <dbReference type="EMBL" id="KAJ7084477.1"/>
    </source>
</evidence>
<dbReference type="InterPro" id="IPR050291">
    <property type="entry name" value="CDF_Transporter"/>
</dbReference>
<dbReference type="Pfam" id="PF01545">
    <property type="entry name" value="Cation_efflux"/>
    <property type="match status" value="1"/>
</dbReference>
<dbReference type="InterPro" id="IPR002524">
    <property type="entry name" value="Cation_efflux"/>
</dbReference>
<gene>
    <name evidence="8" type="ORF">B0H15DRAFT_849319</name>
</gene>
<dbReference type="GO" id="GO:0016020">
    <property type="term" value="C:membrane"/>
    <property type="evidence" value="ECO:0007669"/>
    <property type="project" value="UniProtKB-SubCell"/>
</dbReference>
<dbReference type="GO" id="GO:0030003">
    <property type="term" value="P:intracellular monoatomic cation homeostasis"/>
    <property type="evidence" value="ECO:0007669"/>
    <property type="project" value="UniProtKB-ARBA"/>
</dbReference>
<proteinExistence type="predicted"/>
<dbReference type="SUPFAM" id="SSF160240">
    <property type="entry name" value="Cation efflux protein cytoplasmic domain-like"/>
    <property type="match status" value="1"/>
</dbReference>
<keyword evidence="5" id="KW-0472">Membrane</keyword>
<dbReference type="InterPro" id="IPR058533">
    <property type="entry name" value="Cation_efflux_TM"/>
</dbReference>
<protein>
    <submittedName>
        <fullName evidence="8">CDF-like metal transporter</fullName>
    </submittedName>
</protein>
<evidence type="ECO:0000256" key="4">
    <source>
        <dbReference type="ARBA" id="ARBA00022989"/>
    </source>
</evidence>
<dbReference type="AlphaFoldDB" id="A0AAD6U0B6"/>
<dbReference type="GO" id="GO:0098771">
    <property type="term" value="P:inorganic ion homeostasis"/>
    <property type="evidence" value="ECO:0007669"/>
    <property type="project" value="UniProtKB-ARBA"/>
</dbReference>
<organism evidence="8 9">
    <name type="scientific">Mycena belliarum</name>
    <dbReference type="NCBI Taxonomy" id="1033014"/>
    <lineage>
        <taxon>Eukaryota</taxon>
        <taxon>Fungi</taxon>
        <taxon>Dikarya</taxon>
        <taxon>Basidiomycota</taxon>
        <taxon>Agaricomycotina</taxon>
        <taxon>Agaricomycetes</taxon>
        <taxon>Agaricomycetidae</taxon>
        <taxon>Agaricales</taxon>
        <taxon>Marasmiineae</taxon>
        <taxon>Mycenaceae</taxon>
        <taxon>Mycena</taxon>
    </lineage>
</organism>
<evidence type="ECO:0000313" key="9">
    <source>
        <dbReference type="Proteomes" id="UP001222325"/>
    </source>
</evidence>
<dbReference type="NCBIfam" id="TIGR01297">
    <property type="entry name" value="CDF"/>
    <property type="match status" value="1"/>
</dbReference>
<evidence type="ECO:0000256" key="1">
    <source>
        <dbReference type="ARBA" id="ARBA00004141"/>
    </source>
</evidence>
<comment type="subcellular location">
    <subcellularLocation>
        <location evidence="1">Membrane</location>
        <topology evidence="1">Multi-pass membrane protein</topology>
    </subcellularLocation>
</comment>
<feature type="region of interest" description="Disordered" evidence="6">
    <location>
        <begin position="39"/>
        <end position="75"/>
    </location>
</feature>
<dbReference type="PANTHER" id="PTHR43840:SF15">
    <property type="entry name" value="MITOCHONDRIAL METAL TRANSPORTER 1-RELATED"/>
    <property type="match status" value="1"/>
</dbReference>
<dbReference type="Gene3D" id="1.20.1510.10">
    <property type="entry name" value="Cation efflux protein transmembrane domain"/>
    <property type="match status" value="1"/>
</dbReference>
<dbReference type="SUPFAM" id="SSF161111">
    <property type="entry name" value="Cation efflux protein transmembrane domain-like"/>
    <property type="match status" value="1"/>
</dbReference>
<evidence type="ECO:0000256" key="5">
    <source>
        <dbReference type="ARBA" id="ARBA00023136"/>
    </source>
</evidence>
<accession>A0AAD6U0B6</accession>
<evidence type="ECO:0000256" key="6">
    <source>
        <dbReference type="SAM" id="MobiDB-lite"/>
    </source>
</evidence>
<dbReference type="InterPro" id="IPR036837">
    <property type="entry name" value="Cation_efflux_CTD_sf"/>
</dbReference>
<reference evidence="8" key="1">
    <citation type="submission" date="2023-03" db="EMBL/GenBank/DDBJ databases">
        <title>Massive genome expansion in bonnet fungi (Mycena s.s.) driven by repeated elements and novel gene families across ecological guilds.</title>
        <authorList>
            <consortium name="Lawrence Berkeley National Laboratory"/>
            <person name="Harder C.B."/>
            <person name="Miyauchi S."/>
            <person name="Viragh M."/>
            <person name="Kuo A."/>
            <person name="Thoen E."/>
            <person name="Andreopoulos B."/>
            <person name="Lu D."/>
            <person name="Skrede I."/>
            <person name="Drula E."/>
            <person name="Henrissat B."/>
            <person name="Morin E."/>
            <person name="Kohler A."/>
            <person name="Barry K."/>
            <person name="LaButti K."/>
            <person name="Morin E."/>
            <person name="Salamov A."/>
            <person name="Lipzen A."/>
            <person name="Mereny Z."/>
            <person name="Hegedus B."/>
            <person name="Baldrian P."/>
            <person name="Stursova M."/>
            <person name="Weitz H."/>
            <person name="Taylor A."/>
            <person name="Grigoriev I.V."/>
            <person name="Nagy L.G."/>
            <person name="Martin F."/>
            <person name="Kauserud H."/>
        </authorList>
    </citation>
    <scope>NUCLEOTIDE SEQUENCE</scope>
    <source>
        <strain evidence="8">CBHHK173m</strain>
    </source>
</reference>
<evidence type="ECO:0000259" key="7">
    <source>
        <dbReference type="Pfam" id="PF01545"/>
    </source>
</evidence>
<name>A0AAD6U0B6_9AGAR</name>
<keyword evidence="9" id="KW-1185">Reference proteome</keyword>
<dbReference type="InterPro" id="IPR027469">
    <property type="entry name" value="Cation_efflux_TMD_sf"/>
</dbReference>
<keyword evidence="3" id="KW-0812">Transmembrane</keyword>
<comment type="caution">
    <text evidence="8">The sequence shown here is derived from an EMBL/GenBank/DDBJ whole genome shotgun (WGS) entry which is preliminary data.</text>
</comment>
<dbReference type="Gene3D" id="3.30.70.1350">
    <property type="entry name" value="Cation efflux protein, cytoplasmic domain"/>
    <property type="match status" value="1"/>
</dbReference>
<dbReference type="Proteomes" id="UP001222325">
    <property type="component" value="Unassembled WGS sequence"/>
</dbReference>
<keyword evidence="2" id="KW-0813">Transport</keyword>
<sequence length="419" mass="44983">MTEAKVTIGCDTVCMLRSTLVLCHRRPLLYPAMRRSLSSQRKPVDGHAHGSDSTPHSHSHSHSVFSMHSHGHGTSNDTAERLMAAFRGAGDRGSQITLIGLFANISLTAVKGVAGYLTHSAALIADAGHSAGDLLGDSVTLICWRLSRKPPSEMYPFGFAKFETLGTTTVSLFLIGGALGLGFHSYHLLLAALTETATALPSGPLQDLLTNVTTAAPSAPSMAHGHSHSHGVDPNALWFAALGVLSKEWLYRITKTVADQENSSVLLANAIHHRSDAYSSLVMFFAILGTWWCPALPLDPIGGMLVSLVILRQGVGLLYGAWGDLTDAGVPLRTRQILKRTLDPLLASSSSSLSSPSLLAIRHVRGRRAGSLIFVDLVAEVPETLTMHDANILEEKITQTLKGTRKEVIEVRVKFQTVE</sequence>
<dbReference type="PANTHER" id="PTHR43840">
    <property type="entry name" value="MITOCHONDRIAL METAL TRANSPORTER 1-RELATED"/>
    <property type="match status" value="1"/>
</dbReference>